<protein>
    <submittedName>
        <fullName evidence="4">Related to ERG6 S-adenosyl-methionine delta-24-sterol-c-methyltransferase</fullName>
    </submittedName>
</protein>
<evidence type="ECO:0000313" key="5">
    <source>
        <dbReference type="Proteomes" id="UP001187682"/>
    </source>
</evidence>
<dbReference type="CDD" id="cd02440">
    <property type="entry name" value="AdoMet_MTases"/>
    <property type="match status" value="1"/>
</dbReference>
<sequence>MPSAAWSSASSPASASPGGFPRGSRVLDAGCGDGQVAIFLASKGLRLTGIDVMVRHLQNSWRNIRKAGLPAGQVEVLYADYHHLEHIPDALYDGVYTMETLLHATDPAAALAGFFRVLRPGGRLVLHESEHPEDTGDRQGRDKVEKTAAINELAAMPTNQVTASGFYRKLLEDTGFVDIEEEDLSENIRPLARLIYAIEIVPYYIIRLFRLDRYFVNVIAGVRGFTGESPWSYVVIDATKPGGTSEDGSEKKEE</sequence>
<dbReference type="AlphaFoldDB" id="A0AAE8N0I3"/>
<dbReference type="GO" id="GO:0006696">
    <property type="term" value="P:ergosterol biosynthetic process"/>
    <property type="evidence" value="ECO:0007669"/>
    <property type="project" value="TreeGrafter"/>
</dbReference>
<dbReference type="PANTHER" id="PTHR44068">
    <property type="entry name" value="ZGC:194242"/>
    <property type="match status" value="1"/>
</dbReference>
<reference evidence="4" key="1">
    <citation type="submission" date="2018-03" db="EMBL/GenBank/DDBJ databases">
        <authorList>
            <person name="Guldener U."/>
        </authorList>
    </citation>
    <scope>NUCLEOTIDE SEQUENCE</scope>
</reference>
<evidence type="ECO:0000256" key="2">
    <source>
        <dbReference type="ARBA" id="ARBA00038188"/>
    </source>
</evidence>
<keyword evidence="1" id="KW-0808">Transferase</keyword>
<keyword evidence="5" id="KW-1185">Reference proteome</keyword>
<comment type="caution">
    <text evidence="4">The sequence shown here is derived from an EMBL/GenBank/DDBJ whole genome shotgun (WGS) entry which is preliminary data.</text>
</comment>
<dbReference type="PANTHER" id="PTHR44068:SF1">
    <property type="entry name" value="HYPOTHETICAL LOC100005854"/>
    <property type="match status" value="1"/>
</dbReference>
<name>A0AAE8N0I3_9PEZI</name>
<dbReference type="GO" id="GO:0003838">
    <property type="term" value="F:sterol 24-C-methyltransferase activity"/>
    <property type="evidence" value="ECO:0007669"/>
    <property type="project" value="TreeGrafter"/>
</dbReference>
<comment type="similarity">
    <text evidence="2">Belongs to the class I-like SAM-binding methyltransferase superfamily. Erg6/SMT family.</text>
</comment>
<gene>
    <name evidence="4" type="ORF">DNG_05811</name>
</gene>
<proteinExistence type="inferred from homology"/>
<accession>A0AAE8N0I3</accession>
<dbReference type="EMBL" id="ONZQ02000007">
    <property type="protein sequence ID" value="SPO03129.1"/>
    <property type="molecule type" value="Genomic_DNA"/>
</dbReference>
<dbReference type="GO" id="GO:0005783">
    <property type="term" value="C:endoplasmic reticulum"/>
    <property type="evidence" value="ECO:0007669"/>
    <property type="project" value="TreeGrafter"/>
</dbReference>
<dbReference type="InterPro" id="IPR013216">
    <property type="entry name" value="Methyltransf_11"/>
</dbReference>
<dbReference type="InterPro" id="IPR050447">
    <property type="entry name" value="Erg6_SMT_methyltransf"/>
</dbReference>
<organism evidence="4 5">
    <name type="scientific">Cephalotrichum gorgonifer</name>
    <dbReference type="NCBI Taxonomy" id="2041049"/>
    <lineage>
        <taxon>Eukaryota</taxon>
        <taxon>Fungi</taxon>
        <taxon>Dikarya</taxon>
        <taxon>Ascomycota</taxon>
        <taxon>Pezizomycotina</taxon>
        <taxon>Sordariomycetes</taxon>
        <taxon>Hypocreomycetidae</taxon>
        <taxon>Microascales</taxon>
        <taxon>Microascaceae</taxon>
        <taxon>Cephalotrichum</taxon>
    </lineage>
</organism>
<evidence type="ECO:0000256" key="1">
    <source>
        <dbReference type="ARBA" id="ARBA00022679"/>
    </source>
</evidence>
<evidence type="ECO:0000259" key="3">
    <source>
        <dbReference type="Pfam" id="PF08241"/>
    </source>
</evidence>
<feature type="domain" description="Methyltransferase type 11" evidence="3">
    <location>
        <begin position="27"/>
        <end position="126"/>
    </location>
</feature>
<dbReference type="SUPFAM" id="SSF53335">
    <property type="entry name" value="S-adenosyl-L-methionine-dependent methyltransferases"/>
    <property type="match status" value="1"/>
</dbReference>
<evidence type="ECO:0000313" key="4">
    <source>
        <dbReference type="EMBL" id="SPO03129.1"/>
    </source>
</evidence>
<dbReference type="Pfam" id="PF08241">
    <property type="entry name" value="Methyltransf_11"/>
    <property type="match status" value="1"/>
</dbReference>
<dbReference type="InterPro" id="IPR029063">
    <property type="entry name" value="SAM-dependent_MTases_sf"/>
</dbReference>
<dbReference type="Gene3D" id="3.40.50.150">
    <property type="entry name" value="Vaccinia Virus protein VP39"/>
    <property type="match status" value="1"/>
</dbReference>
<dbReference type="Proteomes" id="UP001187682">
    <property type="component" value="Unassembled WGS sequence"/>
</dbReference>